<keyword evidence="1" id="KW-0812">Transmembrane</keyword>
<feature type="transmembrane region" description="Helical" evidence="1">
    <location>
        <begin position="97"/>
        <end position="118"/>
    </location>
</feature>
<gene>
    <name evidence="2" type="ORF">AT705_09855</name>
</gene>
<keyword evidence="1" id="KW-0472">Membrane</keyword>
<accession>A0A0U3GVS6</accession>
<sequence>MKRCIFINGAICIPLVFLTLFFTDLIAQAYSFTLDEVGNLFIYTALAGLLAAMSSPLGQFMTSFNKYALTFKYNLIWCVNYIIISYFIMVLGLHVEFLMLGLTLCYFLHFILGGYLICRLKNEIGH</sequence>
<dbReference type="AlphaFoldDB" id="A0A0U3GVS6"/>
<organism evidence="2 3">
    <name type="scientific">Pseudoalteromonas rubra</name>
    <dbReference type="NCBI Taxonomy" id="43658"/>
    <lineage>
        <taxon>Bacteria</taxon>
        <taxon>Pseudomonadati</taxon>
        <taxon>Pseudomonadota</taxon>
        <taxon>Gammaproteobacteria</taxon>
        <taxon>Alteromonadales</taxon>
        <taxon>Pseudoalteromonadaceae</taxon>
        <taxon>Pseudoalteromonas</taxon>
    </lineage>
</organism>
<feature type="transmembrane region" description="Helical" evidence="1">
    <location>
        <begin position="73"/>
        <end position="91"/>
    </location>
</feature>
<dbReference type="KEGG" id="prr:AT705_09855"/>
<protein>
    <submittedName>
        <fullName evidence="2">Uncharacterized protein</fullName>
    </submittedName>
</protein>
<dbReference type="EMBL" id="CP013611">
    <property type="protein sequence ID" value="ALU43219.1"/>
    <property type="molecule type" value="Genomic_DNA"/>
</dbReference>
<evidence type="ECO:0000256" key="1">
    <source>
        <dbReference type="SAM" id="Phobius"/>
    </source>
</evidence>
<keyword evidence="1" id="KW-1133">Transmembrane helix</keyword>
<reference evidence="2 3" key="1">
    <citation type="submission" date="2015-12" db="EMBL/GenBank/DDBJ databases">
        <title>Complete genome sequence of Pseudoalteromonas rubra SCSIO 6842, harboring a conjugative plasmid.</title>
        <authorList>
            <person name="Li B."/>
            <person name="Wang X."/>
        </authorList>
    </citation>
    <scope>NUCLEOTIDE SEQUENCE [LARGE SCALE GENOMIC DNA]</scope>
    <source>
        <strain evidence="2 3">SCSIO 6842</strain>
    </source>
</reference>
<name>A0A0U3GVS6_9GAMM</name>
<evidence type="ECO:0000313" key="2">
    <source>
        <dbReference type="EMBL" id="ALU43219.1"/>
    </source>
</evidence>
<dbReference type="Proteomes" id="UP000069015">
    <property type="component" value="Chromosome 1"/>
</dbReference>
<proteinExistence type="predicted"/>
<evidence type="ECO:0000313" key="3">
    <source>
        <dbReference type="Proteomes" id="UP000069015"/>
    </source>
</evidence>
<feature type="transmembrane region" description="Helical" evidence="1">
    <location>
        <begin position="41"/>
        <end position="61"/>
    </location>
</feature>